<protein>
    <submittedName>
        <fullName evidence="1">Uncharacterized protein</fullName>
    </submittedName>
</protein>
<proteinExistence type="predicted"/>
<dbReference type="OrthoDB" id="429813at2759"/>
<sequence>MPACTYTPAPVDGALSVLQIFEFQAKTNPQHPLFRYDCPSARDGYEEVAWPEAVRMFETTARVLRRRLGSGVDYTTRPVVGILAATSAYEADTRASGKTLLATNHHVLRIGVSKFFEAWASERVVVLSSLDTPSTTIKCIERVLLLQIDPPEVRERRKRH</sequence>
<dbReference type="EMBL" id="JACAZH010000013">
    <property type="protein sequence ID" value="KAF7351303.1"/>
    <property type="molecule type" value="Genomic_DNA"/>
</dbReference>
<keyword evidence="2" id="KW-1185">Reference proteome</keyword>
<dbReference type="Proteomes" id="UP000623467">
    <property type="component" value="Unassembled WGS sequence"/>
</dbReference>
<accession>A0A8H6XZP0</accession>
<dbReference type="AlphaFoldDB" id="A0A8H6XZP0"/>
<evidence type="ECO:0000313" key="1">
    <source>
        <dbReference type="EMBL" id="KAF7351303.1"/>
    </source>
</evidence>
<reference evidence="1" key="1">
    <citation type="submission" date="2020-05" db="EMBL/GenBank/DDBJ databases">
        <title>Mycena genomes resolve the evolution of fungal bioluminescence.</title>
        <authorList>
            <person name="Tsai I.J."/>
        </authorList>
    </citation>
    <scope>NUCLEOTIDE SEQUENCE</scope>
    <source>
        <strain evidence="1">160909Yilan</strain>
    </source>
</reference>
<evidence type="ECO:0000313" key="2">
    <source>
        <dbReference type="Proteomes" id="UP000623467"/>
    </source>
</evidence>
<organism evidence="1 2">
    <name type="scientific">Mycena sanguinolenta</name>
    <dbReference type="NCBI Taxonomy" id="230812"/>
    <lineage>
        <taxon>Eukaryota</taxon>
        <taxon>Fungi</taxon>
        <taxon>Dikarya</taxon>
        <taxon>Basidiomycota</taxon>
        <taxon>Agaricomycotina</taxon>
        <taxon>Agaricomycetes</taxon>
        <taxon>Agaricomycetidae</taxon>
        <taxon>Agaricales</taxon>
        <taxon>Marasmiineae</taxon>
        <taxon>Mycenaceae</taxon>
        <taxon>Mycena</taxon>
    </lineage>
</organism>
<comment type="caution">
    <text evidence="1">The sequence shown here is derived from an EMBL/GenBank/DDBJ whole genome shotgun (WGS) entry which is preliminary data.</text>
</comment>
<gene>
    <name evidence="1" type="ORF">MSAN_01561800</name>
</gene>
<name>A0A8H6XZP0_9AGAR</name>